<dbReference type="Pfam" id="PF06912">
    <property type="entry name" value="DUF1275"/>
    <property type="match status" value="1"/>
</dbReference>
<keyword evidence="3" id="KW-1185">Reference proteome</keyword>
<comment type="caution">
    <text evidence="2">The sequence shown here is derived from an EMBL/GenBank/DDBJ whole genome shotgun (WGS) entry which is preliminary data.</text>
</comment>
<dbReference type="PANTHER" id="PTHR37314">
    <property type="entry name" value="SLR0142 PROTEIN"/>
    <property type="match status" value="1"/>
</dbReference>
<dbReference type="PANTHER" id="PTHR37314:SF4">
    <property type="entry name" value="UPF0700 TRANSMEMBRANE PROTEIN YOAK"/>
    <property type="match status" value="1"/>
</dbReference>
<reference evidence="2 3" key="1">
    <citation type="submission" date="2020-07" db="EMBL/GenBank/DDBJ databases">
        <title>Draft genome and description of Microvirga mediterraneensis Marseille-Q2068 sp. nov.</title>
        <authorList>
            <person name="Boxberger M."/>
        </authorList>
    </citation>
    <scope>NUCLEOTIDE SEQUENCE [LARGE SCALE GENOMIC DNA]</scope>
    <source>
        <strain evidence="2 3">Marseille-Q2068</strain>
    </source>
</reference>
<evidence type="ECO:0000313" key="2">
    <source>
        <dbReference type="EMBL" id="MBA1155986.1"/>
    </source>
</evidence>
<evidence type="ECO:0000256" key="1">
    <source>
        <dbReference type="SAM" id="Phobius"/>
    </source>
</evidence>
<organism evidence="2 3">
    <name type="scientific">Microvirga mediterraneensis</name>
    <dbReference type="NCBI Taxonomy" id="2754695"/>
    <lineage>
        <taxon>Bacteria</taxon>
        <taxon>Pseudomonadati</taxon>
        <taxon>Pseudomonadota</taxon>
        <taxon>Alphaproteobacteria</taxon>
        <taxon>Hyphomicrobiales</taxon>
        <taxon>Methylobacteriaceae</taxon>
        <taxon>Microvirga</taxon>
    </lineage>
</organism>
<keyword evidence="1" id="KW-0472">Membrane</keyword>
<evidence type="ECO:0000313" key="3">
    <source>
        <dbReference type="Proteomes" id="UP000572984"/>
    </source>
</evidence>
<feature type="transmembrane region" description="Helical" evidence="1">
    <location>
        <begin position="206"/>
        <end position="224"/>
    </location>
</feature>
<accession>A0A838BNF9</accession>
<feature type="transmembrane region" description="Helical" evidence="1">
    <location>
        <begin position="180"/>
        <end position="200"/>
    </location>
</feature>
<keyword evidence="1" id="KW-0812">Transmembrane</keyword>
<feature type="transmembrane region" description="Helical" evidence="1">
    <location>
        <begin position="100"/>
        <end position="125"/>
    </location>
</feature>
<protein>
    <submittedName>
        <fullName evidence="2">DUF1275 domain-containing protein</fullName>
    </submittedName>
</protein>
<dbReference type="Proteomes" id="UP000572984">
    <property type="component" value="Unassembled WGS sequence"/>
</dbReference>
<name>A0A838BNF9_9HYPH</name>
<feature type="transmembrane region" description="Helical" evidence="1">
    <location>
        <begin position="145"/>
        <end position="168"/>
    </location>
</feature>
<proteinExistence type="predicted"/>
<feature type="transmembrane region" description="Helical" evidence="1">
    <location>
        <begin position="68"/>
        <end position="88"/>
    </location>
</feature>
<dbReference type="EMBL" id="JACDXJ010000001">
    <property type="protein sequence ID" value="MBA1155986.1"/>
    <property type="molecule type" value="Genomic_DNA"/>
</dbReference>
<dbReference type="RefSeq" id="WP_181051577.1">
    <property type="nucleotide sequence ID" value="NZ_JACDXJ010000001.1"/>
</dbReference>
<gene>
    <name evidence="2" type="ORF">H0S73_07570</name>
</gene>
<keyword evidence="1" id="KW-1133">Transmembrane helix</keyword>
<sequence length="249" mass="25339">MTGPEVQGVGRLSTSLQTHLLPGVLLTAIAGFVDAIGYIGLGGLFASFMSGASVSLGVGLEGGHWDAVGQGLFMIASFLGGVILGTILPSMAGSWALPAILFLEAVFLTGAALMAGSGWTVSASILPVAAAMGVQNTALQPVNGVRLGVTFVTGTLVSLGQALGQALLGRAETWRLRGHALLWGALVAGAMSGAMLNGVFGPMVLIVPAILVAVLALISAASVLTRRLPDRVCPCRDSEADRPSVWPYY</sequence>
<dbReference type="InterPro" id="IPR010699">
    <property type="entry name" value="DUF1275"/>
</dbReference>
<dbReference type="AlphaFoldDB" id="A0A838BNF9"/>
<feature type="transmembrane region" description="Helical" evidence="1">
    <location>
        <begin position="20"/>
        <end position="48"/>
    </location>
</feature>